<keyword evidence="4" id="KW-0597">Phosphoprotein</keyword>
<dbReference type="Pfam" id="PF00109">
    <property type="entry name" value="ketoacyl-synt"/>
    <property type="match status" value="1"/>
</dbReference>
<dbReference type="SUPFAM" id="SSF51735">
    <property type="entry name" value="NAD(P)-binding Rossmann-fold domains"/>
    <property type="match status" value="4"/>
</dbReference>
<dbReference type="Gene3D" id="3.40.366.10">
    <property type="entry name" value="Malonyl-Coenzyme A Acyl Carrier Protein, domain 2"/>
    <property type="match status" value="2"/>
</dbReference>
<comment type="subunit">
    <text evidence="12">Homodimer. Pikromycin PKS consists of a combination of multimodular (PikAI and PikAII) and monomodular (PikAIII and PikAIV) polypeptides each coding for a functional synthase subunit which participates in 1 (monomodular) or 2 (multimodular) of the six FAS-like elongation steps required for formation of the polyketide. Module 1, 2, 3, 4, 5, and 6 participating in biosynthesis steps 1, 2, 3, 4, 5, and 6, respectively.</text>
</comment>
<evidence type="ECO:0000256" key="6">
    <source>
        <dbReference type="ARBA" id="ARBA00022857"/>
    </source>
</evidence>
<evidence type="ECO:0000256" key="1">
    <source>
        <dbReference type="ARBA" id="ARBA00001957"/>
    </source>
</evidence>
<dbReference type="SMART" id="SM00822">
    <property type="entry name" value="PKS_KR"/>
    <property type="match status" value="2"/>
</dbReference>
<dbReference type="GO" id="GO:0004312">
    <property type="term" value="F:fatty acid synthase activity"/>
    <property type="evidence" value="ECO:0007669"/>
    <property type="project" value="TreeGrafter"/>
</dbReference>
<dbReference type="GO" id="GO:0047879">
    <property type="term" value="F:erythronolide synthase activity"/>
    <property type="evidence" value="ECO:0007669"/>
    <property type="project" value="UniProtKB-EC"/>
</dbReference>
<evidence type="ECO:0000313" key="13">
    <source>
        <dbReference type="EMBL" id="ATZ23544.1"/>
    </source>
</evidence>
<dbReference type="InterPro" id="IPR020806">
    <property type="entry name" value="PKS_PP-bd"/>
</dbReference>
<dbReference type="InterPro" id="IPR016039">
    <property type="entry name" value="Thiolase-like"/>
</dbReference>
<dbReference type="Pfam" id="PF02801">
    <property type="entry name" value="Ketoacyl-synt_C"/>
    <property type="match status" value="1"/>
</dbReference>
<dbReference type="Pfam" id="PF16197">
    <property type="entry name" value="KAsynt_C_assoc"/>
    <property type="match status" value="1"/>
</dbReference>
<evidence type="ECO:0000256" key="5">
    <source>
        <dbReference type="ARBA" id="ARBA00022679"/>
    </source>
</evidence>
<dbReference type="PROSITE" id="PS00606">
    <property type="entry name" value="KS3_1"/>
    <property type="match status" value="1"/>
</dbReference>
<dbReference type="FunFam" id="3.40.366.10:FF:000002">
    <property type="entry name" value="Probable polyketide synthase 2"/>
    <property type="match status" value="1"/>
</dbReference>
<dbReference type="CDD" id="cd08952">
    <property type="entry name" value="KR_1_SDR_x"/>
    <property type="match status" value="2"/>
</dbReference>
<dbReference type="SMART" id="SM01294">
    <property type="entry name" value="PKS_PP_betabranch"/>
    <property type="match status" value="2"/>
</dbReference>
<dbReference type="Pfam" id="PF08659">
    <property type="entry name" value="KR"/>
    <property type="match status" value="2"/>
</dbReference>
<dbReference type="InterPro" id="IPR013968">
    <property type="entry name" value="PKS_KR"/>
</dbReference>
<dbReference type="PROSITE" id="PS50075">
    <property type="entry name" value="CARRIER"/>
    <property type="match status" value="2"/>
</dbReference>
<dbReference type="InterPro" id="IPR001227">
    <property type="entry name" value="Ac_transferase_dom_sf"/>
</dbReference>
<keyword evidence="8" id="KW-0511">Multifunctional enzyme</keyword>
<dbReference type="NCBIfam" id="NF045894">
    <property type="entry name" value="PKS_plus_SDR"/>
    <property type="match status" value="1"/>
</dbReference>
<dbReference type="InterPro" id="IPR041618">
    <property type="entry name" value="PKS_DE"/>
</dbReference>
<dbReference type="GO" id="GO:0033068">
    <property type="term" value="P:macrolide biosynthetic process"/>
    <property type="evidence" value="ECO:0007669"/>
    <property type="project" value="UniProtKB-ARBA"/>
</dbReference>
<dbReference type="SUPFAM" id="SSF55048">
    <property type="entry name" value="Probable ACP-binding domain of malonyl-CoA ACP transacylase"/>
    <property type="match status" value="2"/>
</dbReference>
<dbReference type="InterPro" id="IPR050091">
    <property type="entry name" value="PKS_NRPS_Biosynth_Enz"/>
</dbReference>
<keyword evidence="5 13" id="KW-0808">Transferase</keyword>
<dbReference type="SUPFAM" id="SSF53901">
    <property type="entry name" value="Thiolase-like"/>
    <property type="match status" value="1"/>
</dbReference>
<dbReference type="SMART" id="SM00823">
    <property type="entry name" value="PKS_PP"/>
    <property type="match status" value="2"/>
</dbReference>
<dbReference type="KEGG" id="slx:SLAV_08260"/>
<dbReference type="GO" id="GO:0004315">
    <property type="term" value="F:3-oxoacyl-[acyl-carrier-protein] synthase activity"/>
    <property type="evidence" value="ECO:0007669"/>
    <property type="project" value="InterPro"/>
</dbReference>
<dbReference type="InterPro" id="IPR014031">
    <property type="entry name" value="Ketoacyl_synth_C"/>
</dbReference>
<keyword evidence="7" id="KW-0045">Antibiotic biosynthesis</keyword>
<gene>
    <name evidence="13" type="primary">eryA5</name>
    <name evidence="13" type="ORF">SLAV_08260</name>
</gene>
<dbReference type="InterPro" id="IPR014043">
    <property type="entry name" value="Acyl_transferase_dom"/>
</dbReference>
<organism evidence="13 14">
    <name type="scientific">Streptomyces lavendulae subsp. lavendulae</name>
    <dbReference type="NCBI Taxonomy" id="58340"/>
    <lineage>
        <taxon>Bacteria</taxon>
        <taxon>Bacillati</taxon>
        <taxon>Actinomycetota</taxon>
        <taxon>Actinomycetes</taxon>
        <taxon>Kitasatosporales</taxon>
        <taxon>Streptomycetaceae</taxon>
        <taxon>Streptomyces</taxon>
    </lineage>
</organism>
<reference evidence="13 14" key="1">
    <citation type="submission" date="2017-11" db="EMBL/GenBank/DDBJ databases">
        <title>Complete genome sequence of Streptomyces lavendulae subsp. lavendulae CCM 3239 (formerly 'Streptomyces aureofaciens CCM 3239'), the producer of the angucycline-type antibiotic auricin.</title>
        <authorList>
            <person name="Busche T."/>
            <person name="Novakova R."/>
            <person name="Al'Dilaimi A."/>
            <person name="Homerova D."/>
            <person name="Feckova L."/>
            <person name="Rezuchova B."/>
            <person name="Mingyar E."/>
            <person name="Csolleiova D."/>
            <person name="Bekeova C."/>
            <person name="Winkler A."/>
            <person name="Sevcikova B."/>
            <person name="Kalinowski J."/>
            <person name="Kormanec J."/>
            <person name="Ruckert C."/>
        </authorList>
    </citation>
    <scope>NUCLEOTIDE SEQUENCE [LARGE SCALE GENOMIC DNA]</scope>
    <source>
        <strain evidence="13 14">CCM 3239</strain>
    </source>
</reference>
<evidence type="ECO:0000256" key="4">
    <source>
        <dbReference type="ARBA" id="ARBA00022553"/>
    </source>
</evidence>
<dbReference type="InterPro" id="IPR020841">
    <property type="entry name" value="PKS_Beta-ketoAc_synthase_dom"/>
</dbReference>
<keyword evidence="14" id="KW-1185">Reference proteome</keyword>
<comment type="pathway">
    <text evidence="2">Antibiotic biosynthesis.</text>
</comment>
<dbReference type="InterPro" id="IPR032821">
    <property type="entry name" value="PKS_assoc"/>
</dbReference>
<protein>
    <submittedName>
        <fullName evidence="13">Erythronolide synthase, modules 1 and 2</fullName>
        <ecNumber evidence="13">2.3.1.94</ecNumber>
    </submittedName>
</protein>
<dbReference type="Pfam" id="PF18369">
    <property type="entry name" value="PKS_DE"/>
    <property type="match status" value="2"/>
</dbReference>
<proteinExistence type="predicted"/>
<evidence type="ECO:0000256" key="3">
    <source>
        <dbReference type="ARBA" id="ARBA00022450"/>
    </source>
</evidence>
<dbReference type="SMART" id="SM00825">
    <property type="entry name" value="PKS_KS"/>
    <property type="match status" value="1"/>
</dbReference>
<dbReference type="InterPro" id="IPR057326">
    <property type="entry name" value="KR_dom"/>
</dbReference>
<name>A0A2K8P9X5_STRLA</name>
<dbReference type="EMBL" id="CP024985">
    <property type="protein sequence ID" value="ATZ23544.1"/>
    <property type="molecule type" value="Genomic_DNA"/>
</dbReference>
<dbReference type="FunFam" id="1.10.1200.10:FF:000007">
    <property type="entry name" value="Probable polyketide synthase pks17"/>
    <property type="match status" value="2"/>
</dbReference>
<dbReference type="EC" id="2.3.1.94" evidence="13"/>
<dbReference type="Gene3D" id="6.10.140.1830">
    <property type="match status" value="2"/>
</dbReference>
<dbReference type="InterPro" id="IPR016035">
    <property type="entry name" value="Acyl_Trfase/lysoPLipase"/>
</dbReference>
<dbReference type="SUPFAM" id="SSF52151">
    <property type="entry name" value="FabD/lysophospholipase-like"/>
    <property type="match status" value="2"/>
</dbReference>
<evidence type="ECO:0000256" key="7">
    <source>
        <dbReference type="ARBA" id="ARBA00023194"/>
    </source>
</evidence>
<dbReference type="FunFam" id="3.40.47.10:FF:000019">
    <property type="entry name" value="Polyketide synthase type I"/>
    <property type="match status" value="1"/>
</dbReference>
<dbReference type="CDD" id="cd00833">
    <property type="entry name" value="PKS"/>
    <property type="match status" value="1"/>
</dbReference>
<keyword evidence="6" id="KW-0521">NADP</keyword>
<dbReference type="PANTHER" id="PTHR43775:SF51">
    <property type="entry name" value="INACTIVE PHENOLPHTHIOCEROL SYNTHESIS POLYKETIDE SYNTHASE TYPE I PKS1-RELATED"/>
    <property type="match status" value="1"/>
</dbReference>
<dbReference type="InterPro" id="IPR036736">
    <property type="entry name" value="ACP-like_sf"/>
</dbReference>
<evidence type="ECO:0000256" key="9">
    <source>
        <dbReference type="ARBA" id="ARBA00023315"/>
    </source>
</evidence>
<dbReference type="Gene3D" id="3.30.70.3290">
    <property type="match status" value="2"/>
</dbReference>
<evidence type="ECO:0000256" key="12">
    <source>
        <dbReference type="ARBA" id="ARBA00064887"/>
    </source>
</evidence>
<comment type="catalytic activity">
    <reaction evidence="11">
        <text>5 (S)-methylmalonyl-CoA + malonyl-CoA + 5 NADPH + 11 H(+) = 10-deoxymethynolide + 6 CO2 + 5 NADP(+) + 6 CoA + 2 H2O</text>
        <dbReference type="Rhea" id="RHEA:43056"/>
        <dbReference type="ChEBI" id="CHEBI:15377"/>
        <dbReference type="ChEBI" id="CHEBI:15378"/>
        <dbReference type="ChEBI" id="CHEBI:16526"/>
        <dbReference type="ChEBI" id="CHEBI:29461"/>
        <dbReference type="ChEBI" id="CHEBI:57287"/>
        <dbReference type="ChEBI" id="CHEBI:57327"/>
        <dbReference type="ChEBI" id="CHEBI:57384"/>
        <dbReference type="ChEBI" id="CHEBI:57783"/>
        <dbReference type="ChEBI" id="CHEBI:58349"/>
        <dbReference type="EC" id="2.3.1.239"/>
    </reaction>
</comment>
<dbReference type="Pfam" id="PF00698">
    <property type="entry name" value="Acyl_transf_1"/>
    <property type="match status" value="2"/>
</dbReference>
<dbReference type="PANTHER" id="PTHR43775">
    <property type="entry name" value="FATTY ACID SYNTHASE"/>
    <property type="match status" value="1"/>
</dbReference>
<dbReference type="PROSITE" id="PS52004">
    <property type="entry name" value="KS3_2"/>
    <property type="match status" value="1"/>
</dbReference>
<dbReference type="InterPro" id="IPR036291">
    <property type="entry name" value="NAD(P)-bd_dom_sf"/>
</dbReference>
<comment type="cofactor">
    <cofactor evidence="1">
        <name>pantetheine 4'-phosphate</name>
        <dbReference type="ChEBI" id="CHEBI:47942"/>
    </cofactor>
</comment>
<dbReference type="InterPro" id="IPR006162">
    <property type="entry name" value="Ppantetheine_attach_site"/>
</dbReference>
<evidence type="ECO:0000256" key="2">
    <source>
        <dbReference type="ARBA" id="ARBA00004792"/>
    </source>
</evidence>
<dbReference type="Proteomes" id="UP000231791">
    <property type="component" value="Chromosome"/>
</dbReference>
<dbReference type="Gene3D" id="1.10.1200.10">
    <property type="entry name" value="ACP-like"/>
    <property type="match status" value="2"/>
</dbReference>
<dbReference type="Gene3D" id="3.40.50.720">
    <property type="entry name" value="NAD(P)-binding Rossmann-like Domain"/>
    <property type="match status" value="2"/>
</dbReference>
<dbReference type="InterPro" id="IPR009081">
    <property type="entry name" value="PP-bd_ACP"/>
</dbReference>
<dbReference type="GO" id="GO:0006633">
    <property type="term" value="P:fatty acid biosynthetic process"/>
    <property type="evidence" value="ECO:0007669"/>
    <property type="project" value="InterPro"/>
</dbReference>
<keyword evidence="3" id="KW-0596">Phosphopantetheine</keyword>
<comment type="catalytic activity">
    <reaction evidence="10">
        <text>6 (S)-methylmalonyl-CoA + malonyl-CoA + 5 NADPH + 12 H(+) = narbonolide + 7 CO2 + 5 NADP(+) + 7 CoA + 2 H2O</text>
        <dbReference type="Rhea" id="RHEA:42844"/>
        <dbReference type="ChEBI" id="CHEBI:15377"/>
        <dbReference type="ChEBI" id="CHEBI:15378"/>
        <dbReference type="ChEBI" id="CHEBI:16526"/>
        <dbReference type="ChEBI" id="CHEBI:29650"/>
        <dbReference type="ChEBI" id="CHEBI:57287"/>
        <dbReference type="ChEBI" id="CHEBI:57327"/>
        <dbReference type="ChEBI" id="CHEBI:57384"/>
        <dbReference type="ChEBI" id="CHEBI:57783"/>
        <dbReference type="ChEBI" id="CHEBI:58349"/>
        <dbReference type="EC" id="2.3.1.240"/>
    </reaction>
</comment>
<evidence type="ECO:0000256" key="8">
    <source>
        <dbReference type="ARBA" id="ARBA00023268"/>
    </source>
</evidence>
<dbReference type="Pfam" id="PF00550">
    <property type="entry name" value="PP-binding"/>
    <property type="match status" value="2"/>
</dbReference>
<sequence length="2587" mass="270715">MVSLAEVWGAAGVRPGAVIGHSQGEIAAACVAGILSLEDAARVVALRSQAIGRVLAGLGGMVSVPLAAAEVRERIAAWGEERISVAAVNGPSSVVVSGEVQALEEFLAACERDGVRAKRIAVDYASHSAQVELLREELGTLLAPIAPRAAGVPFLSTVTGEWVEGPELDGGYWFRNLRRTVELERATRTLLDQGFGVFIESSPHPVLTVGLQETVEDAGREAAVLGSLRRGEGGLERFWLSLGEAYVRGVTVDWDAVFAGTGAQRVDLPTYAFQQDHFWLESGTAEDTDTAAHPVDAVDARFWEAVERHDVAALTAELDIDADESLAALLPALSSWRRQSQERSTVDGWRYRITWKPAPEPAATRLDGTWLVAVPQAPADAEQAAAVLHALAEHGADVRQIAVPGTHDARAELAGLIREALADGPAVAGVLSLLTPVGSDAEPIGAAAPAGVIATLSLVQALGDAEVTAPLWCVTRAAVSVARSDRRTDPAQAPVWGLGRVTALEHGERWGGLVDLPAEVDARVLERLVGVLAGDGAEDQVAVRSSGLFVRRLVRARLSETAAVREWRPAGTTLVTGGTGALGAHVARWLAANGAEHLVLTSRRGEAAPGAAELREELTALGAGVTLAACDVSDREALAALIAAVPADRPLTAVVHTAAVLDDGVIETLTPEQIERVLRVKVDATLHLHELTRELDLSAFVLFSSFAATFGAPGQGNYAPGNAFLDAFAEYRRAEGLPATSLAWGPWGDGGMAEGAVGDRMRRHGVIEMDPERAVSALRHALDRDETTLTVADMEWKRFVLAFTAGRARPLLHDLPEARQALESGRGDTAEDTGGAAVLVRQLAGQPEAEQERLLLDLVRTAVAAVLGYAGPDAVEAGRAFKELGFDSLTSVELRNRLNAAAGLKLPPTLVFDYPTPTVLARHLRTELAGQGAAGGTTPAPTPAGIAPGGDAEPIALVAMSCRFPGGVRSPEELWQLLAGGGDALSQFPADRGWDVEALYNPDPDAHGTSYTREGGFLADAASFDPAFFGISPREALAMDPQQRLLLETSWETFERAGIDPETLRGSQSGVFVGTNGSDYSHLVRGAATEGLEGHLATGSAGSVVSGRLSYTFGLEGPAVTVDTACSASLVALHLAVQALRSGECSLALAGGVTVMSTPGTFIEFSRQRGLSTDGRCKAFSSDADGFSPAEGVGMLLVERLSDARRNGHPVLAVIRGTAINQDGASNGLTAPNGPSQQRVIRQALANARLTPAEVDVVEAHGTGTTLGDPIEAQALLATYGQDRPEGRPLLLGSIKSNIGHAQAAAGVAGVMKVVLSMRHGVLPQSIHIAEPTPHVDWSAGEVALLTEQRAWPETGDRPWRAGVSSFGFSGTNAHVIIERAPAEQGFEDPGAQGAPVPPAPHPLLATPTPQENGSAHRAPLPWPLTAKTEKALHAQADRLLNHLATRPDLRSSDIGHSLATTRTAHERRAVVIGGNREEHLAGLATLAAGGTAPLFVQGAVIGGKTAFVFPGQGSQWVGMAEALLDASPVFATRVEECAKALEPFTDWSLVDVLRAADGAPSLDRVDVVQPALFAVMVSLAEVWRAAGVRPGAVIGHSQGEIAAACVAGILSLEDAARVVALRSQAIGRVLAGLGGMVSVPLAAAEVRERIAAWGEERISVAAVNGPSSVVVSGEVQALEEFLAACERDGVRAKRIAVDYASHSAQVELLREELDTLLAPIAPRAAGVPFLSTVTGEWVEGPELDAGYWFRNLRRTVELERATRTLLDQGFGVFIESSPHPVLTVGLQETVEDAGREAAVLGSLRRGEGGLERFWLSLGEAYVRGVTVDWDAVFAGTGAQRVDLPTYAFQSQRFWPEAAPVDAEAPSAENALDARFWDAVEREDLAALTAELHIEDGQPLTALLPALSSWRRESREQSTADGWRYRVTWKALAEAAPTRLSGTWLVAVPETLTGPAGDTAAAVLRTLAERGAEVRTLTIAAGAAHRDALTAAIEAATGEDTAPEGVLSLLALADSDGAALREHTGLLHTAALVQALGDAHVSAPLWCLTRGAVSVARSERLQDPAQALLWGFGRTAALEFPDRWGGLLDLPAQADDRTLERLVGVLAGDGSEDQVALRPSGLFGRRLVHASLADAPLAPAWKPRGTTLVTGGTGALGAHVARWLAENGAEHLILTSRRGDGAPGAATLREELAVLGARVTISACDMADRDAVAALLASVPAEQPLTAVVHTAGVLDDGVIDGLTPQRFATVLAPKADAALTLHELTRDLDLSAFVLFSGVAGTLGDAGQGNYAAANSYLDALAEQRYADGLPATSVAWGRWGDSGLAAGGAIGERLDRGGVPAMAPRSAIRALQQALDHADPAVAVADIQWERFAPGYTAVRPSPFLGDLPEVRRIAQAAPAAGDGDAGAPGAPGEALRRRLTVMPQTEQALAVLELVRTHAATALGHAGTDEVGAGRAFKELGFDSLIALELRNRLNAATGLKLPATLVFDHPTPAVLADFLRAEIVQDGSAAAAPGIAELEKLESALSVLDPDGGTRADIASRLQALLAKWGEPQAHSSGEAVADKLQEATPDELFDFIENELGI</sequence>
<evidence type="ECO:0000256" key="10">
    <source>
        <dbReference type="ARBA" id="ARBA00050146"/>
    </source>
</evidence>
<dbReference type="SMART" id="SM00827">
    <property type="entry name" value="PKS_AT"/>
    <property type="match status" value="2"/>
</dbReference>
<dbReference type="PROSITE" id="PS00012">
    <property type="entry name" value="PHOSPHOPANTETHEINE"/>
    <property type="match status" value="2"/>
</dbReference>
<dbReference type="InterPro" id="IPR016036">
    <property type="entry name" value="Malonyl_transacylase_ACP-bd"/>
</dbReference>
<dbReference type="GO" id="GO:0031177">
    <property type="term" value="F:phosphopantetheine binding"/>
    <property type="evidence" value="ECO:0007669"/>
    <property type="project" value="InterPro"/>
</dbReference>
<dbReference type="Gene3D" id="3.40.47.10">
    <property type="match status" value="1"/>
</dbReference>
<keyword evidence="9 13" id="KW-0012">Acyltransferase</keyword>
<dbReference type="InterPro" id="IPR018201">
    <property type="entry name" value="Ketoacyl_synth_AS"/>
</dbReference>
<evidence type="ECO:0000256" key="11">
    <source>
        <dbReference type="ARBA" id="ARBA00051474"/>
    </source>
</evidence>
<accession>A0A2K8P9X5</accession>
<evidence type="ECO:0000313" key="14">
    <source>
        <dbReference type="Proteomes" id="UP000231791"/>
    </source>
</evidence>
<dbReference type="FunFam" id="3.40.50.720:FF:000550">
    <property type="entry name" value="AmphB polyketide synthase"/>
    <property type="match status" value="1"/>
</dbReference>
<dbReference type="InterPro" id="IPR014030">
    <property type="entry name" value="Ketoacyl_synth_N"/>
</dbReference>
<dbReference type="SUPFAM" id="SSF47336">
    <property type="entry name" value="ACP-like"/>
    <property type="match status" value="2"/>
</dbReference>